<comment type="caution">
    <text evidence="1">The sequence shown here is derived from an EMBL/GenBank/DDBJ whole genome shotgun (WGS) entry which is preliminary data.</text>
</comment>
<dbReference type="AlphaFoldDB" id="E7G7Q5"/>
<accession>E7G7Q5</accession>
<name>E7G7Q5_9FIRM</name>
<dbReference type="HOGENOM" id="CLU_2521881_0_0_9"/>
<dbReference type="GeneID" id="78228797"/>
<dbReference type="STRING" id="100884.GCA_000269565_00911"/>
<keyword evidence="2" id="KW-1185">Reference proteome</keyword>
<dbReference type="RefSeq" id="WP_008787909.1">
    <property type="nucleotide sequence ID" value="NZ_AKCB01000001.1"/>
</dbReference>
<dbReference type="EMBL" id="ADKX01000011">
    <property type="protein sequence ID" value="EFW05975.1"/>
    <property type="molecule type" value="Genomic_DNA"/>
</dbReference>
<organism evidence="1 2">
    <name type="scientific">Coprobacillus cateniformis</name>
    <dbReference type="NCBI Taxonomy" id="100884"/>
    <lineage>
        <taxon>Bacteria</taxon>
        <taxon>Bacillati</taxon>
        <taxon>Bacillota</taxon>
        <taxon>Erysipelotrichia</taxon>
        <taxon>Erysipelotrichales</taxon>
        <taxon>Coprobacillaceae</taxon>
        <taxon>Coprobacillus</taxon>
    </lineage>
</organism>
<proteinExistence type="predicted"/>
<evidence type="ECO:0000313" key="2">
    <source>
        <dbReference type="Proteomes" id="UP000003157"/>
    </source>
</evidence>
<gene>
    <name evidence="1" type="ORF">HMPREF9488_00793</name>
</gene>
<evidence type="ECO:0000313" key="1">
    <source>
        <dbReference type="EMBL" id="EFW05975.1"/>
    </source>
</evidence>
<dbReference type="Proteomes" id="UP000003157">
    <property type="component" value="Unassembled WGS sequence"/>
</dbReference>
<reference evidence="1 2" key="1">
    <citation type="submission" date="2010-12" db="EMBL/GenBank/DDBJ databases">
        <title>The Genome Sequence of Coprobacillus sp. strain 29_1.</title>
        <authorList>
            <consortium name="The Broad Institute Genome Sequencing Platform"/>
            <person name="Earl A."/>
            <person name="Ward D."/>
            <person name="Feldgarden M."/>
            <person name="Gevers D."/>
            <person name="Daigneault M."/>
            <person name="Sibley C.D."/>
            <person name="White A."/>
            <person name="Strauss J."/>
            <person name="Allen-Vercoe E."/>
            <person name="Young S.K."/>
            <person name="Zeng Q."/>
            <person name="Gargeya S."/>
            <person name="Fitzgerald M."/>
            <person name="Haas B."/>
            <person name="Abouelleil A."/>
            <person name="Alvarado L."/>
            <person name="Arachchi H.M."/>
            <person name="Berlin A."/>
            <person name="Brown A."/>
            <person name="Chapman S.B."/>
            <person name="Chen Z."/>
            <person name="Dunbar C."/>
            <person name="Freedman E."/>
            <person name="Gearin G."/>
            <person name="Gellesch M."/>
            <person name="Goldberg J."/>
            <person name="Griggs A."/>
            <person name="Gujja S."/>
            <person name="Heilman E."/>
            <person name="Heiman D."/>
            <person name="Howarth C."/>
            <person name="Larson L."/>
            <person name="Lui A."/>
            <person name="MacDonald P.J.P."/>
            <person name="Mehta T."/>
            <person name="Montmayeur A."/>
            <person name="Murphy C."/>
            <person name="Neiman D."/>
            <person name="Pearson M."/>
            <person name="Priest M."/>
            <person name="Roberts A."/>
            <person name="Saif S."/>
            <person name="Shea T."/>
            <person name="Shenoy N."/>
            <person name="Sisk P."/>
            <person name="Stolte C."/>
            <person name="Sykes S."/>
            <person name="White J."/>
            <person name="Yandava C."/>
            <person name="Nusbaum C."/>
            <person name="Birren B."/>
        </authorList>
    </citation>
    <scope>NUCLEOTIDE SEQUENCE [LARGE SCALE GENOMIC DNA]</scope>
    <source>
        <strain evidence="1 2">29_1</strain>
    </source>
</reference>
<protein>
    <submittedName>
        <fullName evidence="1">Uncharacterized protein</fullName>
    </submittedName>
</protein>
<sequence>MSYLKERVLDYQIYLLKSVDIELKNTSLIRISKKEEDYFIYLPYNTALNIHDLNICLDDYDIISIDLEKHHIQTLKHQDFIIDM</sequence>